<dbReference type="InterPro" id="IPR042208">
    <property type="entry name" value="D-ser_dehydrat-like_sf"/>
</dbReference>
<dbReference type="Pfam" id="PF14031">
    <property type="entry name" value="D-ser_dehydrat"/>
    <property type="match status" value="1"/>
</dbReference>
<dbReference type="RefSeq" id="WP_021390264.1">
    <property type="nucleotide sequence ID" value="NZ_BBYB01000112.1"/>
</dbReference>
<evidence type="ECO:0000313" key="6">
    <source>
        <dbReference type="EMBL" id="CDS95338.1"/>
    </source>
</evidence>
<dbReference type="EMBL" id="LK932411">
    <property type="protein sequence ID" value="CDS89172.1"/>
    <property type="molecule type" value="Genomic_DNA"/>
</dbReference>
<protein>
    <submittedName>
        <fullName evidence="5">Alanine racemase domain protein</fullName>
    </submittedName>
    <submittedName>
        <fullName evidence="6">Putative amino acid racemase</fullName>
    </submittedName>
</protein>
<dbReference type="InterPro" id="IPR001608">
    <property type="entry name" value="Ala_racemase_N"/>
</dbReference>
<reference evidence="6" key="1">
    <citation type="submission" date="2014-07" db="EMBL/GenBank/DDBJ databases">
        <authorList>
            <person name="Monot Marc"/>
        </authorList>
    </citation>
    <scope>NUCLEOTIDE SEQUENCE</scope>
    <source>
        <strain evidence="6">7032989</strain>
        <strain evidence="5">7032994</strain>
    </source>
</reference>
<sequence>MKISEVATPNFLLDLDQLEKNIDKIQQICTNNNKQLWPMLKTHKSTYIARLQKNAGASGFLVGTLDEGEALIKAGFEDIMLAYPYMGEVNINRIVTMASKINLICATDNIECAKAYSEAFSKSKIECKLLIIVDCGLHRFGVEPEKVVELATEISKLENIKIVGISSHPGQVYGCSSPEGVPDVCVQEDSSMEKAYKALTDNGFNIEIVASGSTPTVESEAASKTITAVRPGNYVYYDAIQIGLGCATEDMCALTVVCTVTSKNSSGYYLIDCGSKCLGLDKGAHGNSSIVGYGRVCGHPELTIDSLSEEVGKIKVNGETDIKIGDRIRIIPNHSCSTANLTSNLLGFRGDTIEKVIEVDIRENSKQIIL</sequence>
<keyword evidence="2" id="KW-0456">Lyase</keyword>
<evidence type="ECO:0000313" key="5">
    <source>
        <dbReference type="EMBL" id="CDS89172.1"/>
    </source>
</evidence>
<feature type="domain" description="D-serine dehydratase-like" evidence="3">
    <location>
        <begin position="253"/>
        <end position="349"/>
    </location>
</feature>
<accession>A0A069AP77</accession>
<dbReference type="EMBL" id="LK932849">
    <property type="protein sequence ID" value="CDS95338.1"/>
    <property type="molecule type" value="Genomic_DNA"/>
</dbReference>
<proteinExistence type="inferred from homology"/>
<dbReference type="GO" id="GO:0008721">
    <property type="term" value="F:D-serine ammonia-lyase activity"/>
    <property type="evidence" value="ECO:0007669"/>
    <property type="project" value="TreeGrafter"/>
</dbReference>
<evidence type="ECO:0000256" key="1">
    <source>
        <dbReference type="ARBA" id="ARBA00005323"/>
    </source>
</evidence>
<dbReference type="SUPFAM" id="SSF51419">
    <property type="entry name" value="PLP-binding barrel"/>
    <property type="match status" value="1"/>
</dbReference>
<dbReference type="SMART" id="SM01119">
    <property type="entry name" value="D-ser_dehydrat"/>
    <property type="match status" value="1"/>
</dbReference>
<organism evidence="6">
    <name type="scientific">Clostridioides difficile</name>
    <name type="common">Peptoclostridium difficile</name>
    <dbReference type="NCBI Taxonomy" id="1496"/>
    <lineage>
        <taxon>Bacteria</taxon>
        <taxon>Bacillati</taxon>
        <taxon>Bacillota</taxon>
        <taxon>Clostridia</taxon>
        <taxon>Peptostreptococcales</taxon>
        <taxon>Peptostreptococcaceae</taxon>
        <taxon>Clostridioides</taxon>
    </lineage>
</organism>
<dbReference type="InterPro" id="IPR051466">
    <property type="entry name" value="D-amino_acid_metab_enzyme"/>
</dbReference>
<dbReference type="PANTHER" id="PTHR28004">
    <property type="entry name" value="ZGC:162816-RELATED"/>
    <property type="match status" value="1"/>
</dbReference>
<dbReference type="InterPro" id="IPR029066">
    <property type="entry name" value="PLP-binding_barrel"/>
</dbReference>
<evidence type="ECO:0000256" key="2">
    <source>
        <dbReference type="ARBA" id="ARBA00023239"/>
    </source>
</evidence>
<name>A0A069AP77_CLODI</name>
<dbReference type="Pfam" id="PF01168">
    <property type="entry name" value="Ala_racemase_N"/>
    <property type="match status" value="1"/>
</dbReference>
<dbReference type="PANTHER" id="PTHR28004:SF2">
    <property type="entry name" value="D-SERINE DEHYDRATASE"/>
    <property type="match status" value="1"/>
</dbReference>
<dbReference type="InterPro" id="IPR026956">
    <property type="entry name" value="D-ser_dehydrat-like_dom"/>
</dbReference>
<dbReference type="Gene3D" id="2.40.37.20">
    <property type="entry name" value="D-serine dehydratase-like domain"/>
    <property type="match status" value="1"/>
</dbReference>
<dbReference type="AlphaFoldDB" id="A0A069AP77"/>
<comment type="similarity">
    <text evidence="1">Belongs to the DSD1 family.</text>
</comment>
<dbReference type="Gene3D" id="3.20.20.10">
    <property type="entry name" value="Alanine racemase"/>
    <property type="match status" value="1"/>
</dbReference>
<gene>
    <name evidence="6" type="ORF">BN1095_20168</name>
    <name evidence="4" type="ORF">BN1096_700037</name>
    <name evidence="5" type="ORF">BN1097_710038</name>
</gene>
<dbReference type="GO" id="GO:0036088">
    <property type="term" value="P:D-serine catabolic process"/>
    <property type="evidence" value="ECO:0007669"/>
    <property type="project" value="TreeGrafter"/>
</dbReference>
<evidence type="ECO:0000313" key="4">
    <source>
        <dbReference type="EMBL" id="CDS88557.1"/>
    </source>
</evidence>
<evidence type="ECO:0000259" key="3">
    <source>
        <dbReference type="SMART" id="SM01119"/>
    </source>
</evidence>
<dbReference type="EMBL" id="LK932525">
    <property type="protein sequence ID" value="CDS88557.1"/>
    <property type="molecule type" value="Genomic_DNA"/>
</dbReference>